<proteinExistence type="predicted"/>
<dbReference type="Proteomes" id="UP001500359">
    <property type="component" value="Unassembled WGS sequence"/>
</dbReference>
<dbReference type="RefSeq" id="WP_343860600.1">
    <property type="nucleotide sequence ID" value="NZ_BAAAFD010000007.1"/>
</dbReference>
<comment type="caution">
    <text evidence="1">The sequence shown here is derived from an EMBL/GenBank/DDBJ whole genome shotgun (WGS) entry which is preliminary data.</text>
</comment>
<keyword evidence="2" id="KW-1185">Reference proteome</keyword>
<dbReference type="SUPFAM" id="SSF55729">
    <property type="entry name" value="Acyl-CoA N-acyltransferases (Nat)"/>
    <property type="match status" value="1"/>
</dbReference>
<gene>
    <name evidence="1" type="ORF">GCM10009114_25760</name>
</gene>
<dbReference type="EMBL" id="BAAAFD010000007">
    <property type="protein sequence ID" value="GAA0857959.1"/>
    <property type="molecule type" value="Genomic_DNA"/>
</dbReference>
<dbReference type="InterPro" id="IPR016181">
    <property type="entry name" value="Acyl_CoA_acyltransferase"/>
</dbReference>
<evidence type="ECO:0008006" key="3">
    <source>
        <dbReference type="Google" id="ProtNLM"/>
    </source>
</evidence>
<sequence>MTEISADSISGHFSDYLKPVFSESQEHKNHSYGIRHQVYCEELNFEPVREDKLETDNFDDHSYHCLIQHRSSERYAGTVRLIVSNSETQQLPIEMYCKEAIQRPDLFPDKFDRNDICEISRLAVPLEFRRRKMDDYEGAAIGMINKESYSETELRCFPFIAVGLYLSATAILLNKNINHCFVMVEPRLARSMRFVGLPFEQIGPVIDYHGKRAPFYIQPKQVENNLKDDFKALLRNINNEITQQF</sequence>
<organism evidence="1 2">
    <name type="scientific">Aliiglaciecola litoralis</name>
    <dbReference type="NCBI Taxonomy" id="582857"/>
    <lineage>
        <taxon>Bacteria</taxon>
        <taxon>Pseudomonadati</taxon>
        <taxon>Pseudomonadota</taxon>
        <taxon>Gammaproteobacteria</taxon>
        <taxon>Alteromonadales</taxon>
        <taxon>Alteromonadaceae</taxon>
        <taxon>Aliiglaciecola</taxon>
    </lineage>
</organism>
<accession>A0ABP3WWU4</accession>
<protein>
    <recommendedName>
        <fullName evidence="3">PEP-CTERM/exosortase system-associated acyltransferase</fullName>
    </recommendedName>
</protein>
<dbReference type="Gene3D" id="3.40.630.30">
    <property type="match status" value="1"/>
</dbReference>
<dbReference type="InterPro" id="IPR022484">
    <property type="entry name" value="PEP-CTERM/exosrtase_acylTfrase"/>
</dbReference>
<reference evidence="2" key="1">
    <citation type="journal article" date="2019" name="Int. J. Syst. Evol. Microbiol.">
        <title>The Global Catalogue of Microorganisms (GCM) 10K type strain sequencing project: providing services to taxonomists for standard genome sequencing and annotation.</title>
        <authorList>
            <consortium name="The Broad Institute Genomics Platform"/>
            <consortium name="The Broad Institute Genome Sequencing Center for Infectious Disease"/>
            <person name="Wu L."/>
            <person name="Ma J."/>
        </authorList>
    </citation>
    <scope>NUCLEOTIDE SEQUENCE [LARGE SCALE GENOMIC DNA]</scope>
    <source>
        <strain evidence="2">JCM 15896</strain>
    </source>
</reference>
<evidence type="ECO:0000313" key="1">
    <source>
        <dbReference type="EMBL" id="GAA0857959.1"/>
    </source>
</evidence>
<dbReference type="Pfam" id="PF13444">
    <property type="entry name" value="Acetyltransf_5"/>
    <property type="match status" value="1"/>
</dbReference>
<name>A0ABP3WWU4_9ALTE</name>
<dbReference type="NCBIfam" id="TIGR03694">
    <property type="entry name" value="exosort_acyl"/>
    <property type="match status" value="1"/>
</dbReference>
<evidence type="ECO:0000313" key="2">
    <source>
        <dbReference type="Proteomes" id="UP001500359"/>
    </source>
</evidence>